<reference evidence="3 4" key="1">
    <citation type="journal article" date="2019" name="Nat. Ecol. Evol.">
        <title>Megaphylogeny resolves global patterns of mushroom evolution.</title>
        <authorList>
            <person name="Varga T."/>
            <person name="Krizsan K."/>
            <person name="Foldi C."/>
            <person name="Dima B."/>
            <person name="Sanchez-Garcia M."/>
            <person name="Sanchez-Ramirez S."/>
            <person name="Szollosi G.J."/>
            <person name="Szarkandi J.G."/>
            <person name="Papp V."/>
            <person name="Albert L."/>
            <person name="Andreopoulos W."/>
            <person name="Angelini C."/>
            <person name="Antonin V."/>
            <person name="Barry K.W."/>
            <person name="Bougher N.L."/>
            <person name="Buchanan P."/>
            <person name="Buyck B."/>
            <person name="Bense V."/>
            <person name="Catcheside P."/>
            <person name="Chovatia M."/>
            <person name="Cooper J."/>
            <person name="Damon W."/>
            <person name="Desjardin D."/>
            <person name="Finy P."/>
            <person name="Geml J."/>
            <person name="Haridas S."/>
            <person name="Hughes K."/>
            <person name="Justo A."/>
            <person name="Karasinski D."/>
            <person name="Kautmanova I."/>
            <person name="Kiss B."/>
            <person name="Kocsube S."/>
            <person name="Kotiranta H."/>
            <person name="LaButti K.M."/>
            <person name="Lechner B.E."/>
            <person name="Liimatainen K."/>
            <person name="Lipzen A."/>
            <person name="Lukacs Z."/>
            <person name="Mihaltcheva S."/>
            <person name="Morgado L.N."/>
            <person name="Niskanen T."/>
            <person name="Noordeloos M.E."/>
            <person name="Ohm R.A."/>
            <person name="Ortiz-Santana B."/>
            <person name="Ovrebo C."/>
            <person name="Racz N."/>
            <person name="Riley R."/>
            <person name="Savchenko A."/>
            <person name="Shiryaev A."/>
            <person name="Soop K."/>
            <person name="Spirin V."/>
            <person name="Szebenyi C."/>
            <person name="Tomsovsky M."/>
            <person name="Tulloss R.E."/>
            <person name="Uehling J."/>
            <person name="Grigoriev I.V."/>
            <person name="Vagvolgyi C."/>
            <person name="Papp T."/>
            <person name="Martin F.M."/>
            <person name="Miettinen O."/>
            <person name="Hibbett D.S."/>
            <person name="Nagy L.G."/>
        </authorList>
    </citation>
    <scope>NUCLEOTIDE SEQUENCE [LARGE SCALE GENOMIC DNA]</scope>
    <source>
        <strain evidence="3 4">FP101781</strain>
    </source>
</reference>
<evidence type="ECO:0000313" key="3">
    <source>
        <dbReference type="EMBL" id="TEB15752.1"/>
    </source>
</evidence>
<organism evidence="3 4">
    <name type="scientific">Coprinellus micaceus</name>
    <name type="common">Glistening ink-cap mushroom</name>
    <name type="synonym">Coprinus micaceus</name>
    <dbReference type="NCBI Taxonomy" id="71717"/>
    <lineage>
        <taxon>Eukaryota</taxon>
        <taxon>Fungi</taxon>
        <taxon>Dikarya</taxon>
        <taxon>Basidiomycota</taxon>
        <taxon>Agaricomycotina</taxon>
        <taxon>Agaricomycetes</taxon>
        <taxon>Agaricomycetidae</taxon>
        <taxon>Agaricales</taxon>
        <taxon>Agaricineae</taxon>
        <taxon>Psathyrellaceae</taxon>
        <taxon>Coprinellus</taxon>
    </lineage>
</organism>
<accession>A0A4Y7S332</accession>
<protein>
    <submittedName>
        <fullName evidence="3">Uncharacterized protein</fullName>
    </submittedName>
</protein>
<keyword evidence="1" id="KW-0175">Coiled coil</keyword>
<dbReference type="Proteomes" id="UP000298030">
    <property type="component" value="Unassembled WGS sequence"/>
</dbReference>
<sequence>MPKVETTSPLVSPTRTRTRTFNLKSRPTSHPAPKALIRNNEKENSKPVETNGGLQEANALGDTNARRGIAREANSEFTSEVAHYTSTIEFYKAENERLRRMTREWGQEVEELSAFVEIQRARIQKLEETLQDKREEIGDLEESVRRLDARVEKELKEKMAYWDELSKSLRTIEILESAVYGEDGGELGSHNQNYHLCDPIVV</sequence>
<feature type="region of interest" description="Disordered" evidence="2">
    <location>
        <begin position="1"/>
        <end position="64"/>
    </location>
</feature>
<evidence type="ECO:0000313" key="4">
    <source>
        <dbReference type="Proteomes" id="UP000298030"/>
    </source>
</evidence>
<comment type="caution">
    <text evidence="3">The sequence shown here is derived from an EMBL/GenBank/DDBJ whole genome shotgun (WGS) entry which is preliminary data.</text>
</comment>
<dbReference type="EMBL" id="QPFP01000346">
    <property type="protein sequence ID" value="TEB15752.1"/>
    <property type="molecule type" value="Genomic_DNA"/>
</dbReference>
<evidence type="ECO:0000256" key="2">
    <source>
        <dbReference type="SAM" id="MobiDB-lite"/>
    </source>
</evidence>
<feature type="compositionally biased region" description="Polar residues" evidence="2">
    <location>
        <begin position="1"/>
        <end position="28"/>
    </location>
</feature>
<dbReference type="AlphaFoldDB" id="A0A4Y7S332"/>
<name>A0A4Y7S332_COPMI</name>
<evidence type="ECO:0000256" key="1">
    <source>
        <dbReference type="SAM" id="Coils"/>
    </source>
</evidence>
<keyword evidence="4" id="KW-1185">Reference proteome</keyword>
<proteinExistence type="predicted"/>
<gene>
    <name evidence="3" type="ORF">FA13DRAFT_1721074</name>
</gene>
<feature type="coiled-coil region" evidence="1">
    <location>
        <begin position="81"/>
        <end position="157"/>
    </location>
</feature>